<evidence type="ECO:0000256" key="7">
    <source>
        <dbReference type="SAM" id="Phobius"/>
    </source>
</evidence>
<evidence type="ECO:0000256" key="2">
    <source>
        <dbReference type="ARBA" id="ARBA00022475"/>
    </source>
</evidence>
<evidence type="ECO:0000256" key="5">
    <source>
        <dbReference type="ARBA" id="ARBA00023136"/>
    </source>
</evidence>
<evidence type="ECO:0000256" key="4">
    <source>
        <dbReference type="ARBA" id="ARBA00022989"/>
    </source>
</evidence>
<feature type="transmembrane region" description="Helical" evidence="7">
    <location>
        <begin position="27"/>
        <end position="50"/>
    </location>
</feature>
<keyword evidence="4 7" id="KW-1133">Transmembrane helix</keyword>
<feature type="transmembrane region" description="Helical" evidence="7">
    <location>
        <begin position="87"/>
        <end position="105"/>
    </location>
</feature>
<keyword evidence="2" id="KW-1003">Cell membrane</keyword>
<keyword evidence="9" id="KW-1185">Reference proteome</keyword>
<keyword evidence="3 7" id="KW-0812">Transmembrane</keyword>
<accession>A0A1X9LQK3</accession>
<dbReference type="Proteomes" id="UP000192775">
    <property type="component" value="Chromosome"/>
</dbReference>
<dbReference type="PANTHER" id="PTHR32196:SF72">
    <property type="entry name" value="RIBOSE IMPORT PERMEASE PROTEIN RBSC"/>
    <property type="match status" value="1"/>
</dbReference>
<evidence type="ECO:0000256" key="6">
    <source>
        <dbReference type="SAM" id="MobiDB-lite"/>
    </source>
</evidence>
<feature type="transmembrane region" description="Helical" evidence="7">
    <location>
        <begin position="261"/>
        <end position="277"/>
    </location>
</feature>
<evidence type="ECO:0000256" key="3">
    <source>
        <dbReference type="ARBA" id="ARBA00022692"/>
    </source>
</evidence>
<dbReference type="GO" id="GO:0022857">
    <property type="term" value="F:transmembrane transporter activity"/>
    <property type="evidence" value="ECO:0007669"/>
    <property type="project" value="InterPro"/>
</dbReference>
<feature type="region of interest" description="Disordered" evidence="6">
    <location>
        <begin position="338"/>
        <end position="362"/>
    </location>
</feature>
<comment type="subcellular location">
    <subcellularLocation>
        <location evidence="1">Cell membrane</location>
        <topology evidence="1">Multi-pass membrane protein</topology>
    </subcellularLocation>
</comment>
<evidence type="ECO:0000313" key="9">
    <source>
        <dbReference type="Proteomes" id="UP000192775"/>
    </source>
</evidence>
<dbReference type="CDD" id="cd06579">
    <property type="entry name" value="TM_PBP1_transp_AraH_like"/>
    <property type="match status" value="1"/>
</dbReference>
<evidence type="ECO:0000313" key="8">
    <source>
        <dbReference type="EMBL" id="ARJ06722.1"/>
    </source>
</evidence>
<dbReference type="EMBL" id="CP020715">
    <property type="protein sequence ID" value="ARJ06722.1"/>
    <property type="molecule type" value="Genomic_DNA"/>
</dbReference>
<feature type="transmembrane region" description="Helical" evidence="7">
    <location>
        <begin position="220"/>
        <end position="249"/>
    </location>
</feature>
<feature type="transmembrane region" description="Helical" evidence="7">
    <location>
        <begin position="62"/>
        <end position="80"/>
    </location>
</feature>
<name>A0A1X9LQK3_9MICO</name>
<dbReference type="Pfam" id="PF02653">
    <property type="entry name" value="BPD_transp_2"/>
    <property type="match status" value="1"/>
</dbReference>
<dbReference type="InterPro" id="IPR001851">
    <property type="entry name" value="ABC_transp_permease"/>
</dbReference>
<dbReference type="RefSeq" id="WP_085020860.1">
    <property type="nucleotide sequence ID" value="NZ_BMHD01000001.1"/>
</dbReference>
<evidence type="ECO:0008006" key="10">
    <source>
        <dbReference type="Google" id="ProtNLM"/>
    </source>
</evidence>
<proteinExistence type="predicted"/>
<dbReference type="KEGG" id="cphy:B5808_16945"/>
<feature type="transmembrane region" description="Helical" evidence="7">
    <location>
        <begin position="111"/>
        <end position="134"/>
    </location>
</feature>
<dbReference type="GO" id="GO:0005886">
    <property type="term" value="C:plasma membrane"/>
    <property type="evidence" value="ECO:0007669"/>
    <property type="project" value="UniProtKB-SubCell"/>
</dbReference>
<keyword evidence="5 7" id="KW-0472">Membrane</keyword>
<feature type="transmembrane region" description="Helical" evidence="7">
    <location>
        <begin position="179"/>
        <end position="199"/>
    </location>
</feature>
<protein>
    <recommendedName>
        <fullName evidence="10">ABC transporter permease</fullName>
    </recommendedName>
</protein>
<reference evidence="8 9" key="1">
    <citation type="submission" date="2017-04" db="EMBL/GenBank/DDBJ databases">
        <authorList>
            <person name="Afonso C.L."/>
            <person name="Miller P.J."/>
            <person name="Scott M.A."/>
            <person name="Spackman E."/>
            <person name="Goraichik I."/>
            <person name="Dimitrov K.M."/>
            <person name="Suarez D.L."/>
            <person name="Swayne D.E."/>
        </authorList>
    </citation>
    <scope>NUCLEOTIDE SEQUENCE [LARGE SCALE GENOMIC DNA]</scope>
    <source>
        <strain evidence="9">XA(T)</strain>
    </source>
</reference>
<sequence length="362" mass="36622">MSIDSARPRVGSEERPQIRRVTPWARVASWPAARALLAVAVLFAVSPLIAPGSVSPTAMSSMLPFAALTAVVAIGQTLVIQQGGLDLSVPGAITLGALLVAKLGGPDQIGLAAAILLAIVVPALFGLLSGLVIALFKLPPLVVTIASNALMVGTVQAVSGGYGGQVDDSLAEFSLSRWIGIPVLALIAAAVVLVVHILLKAVRTGRRFELVGSNPRAASIIGLPTNVYVVGAYTLSAMLAGACGVLLAGLLRSPTLTAGDAYLLPSIAAVVLGGTALTGGRGSVVGTALGALFLGQLGQLVQTFTQTTAAQNIIQAVIIAVGIVVQLKLGGNTSRLRGLLSRPTTPAQTPVAPEALEEESSR</sequence>
<dbReference type="AlphaFoldDB" id="A0A1X9LQK3"/>
<evidence type="ECO:0000256" key="1">
    <source>
        <dbReference type="ARBA" id="ARBA00004651"/>
    </source>
</evidence>
<organism evidence="8 9">
    <name type="scientific">Cnuibacter physcomitrellae</name>
    <dbReference type="NCBI Taxonomy" id="1619308"/>
    <lineage>
        <taxon>Bacteria</taxon>
        <taxon>Bacillati</taxon>
        <taxon>Actinomycetota</taxon>
        <taxon>Actinomycetes</taxon>
        <taxon>Micrococcales</taxon>
        <taxon>Microbacteriaceae</taxon>
        <taxon>Cnuibacter</taxon>
    </lineage>
</organism>
<feature type="transmembrane region" description="Helical" evidence="7">
    <location>
        <begin position="141"/>
        <end position="159"/>
    </location>
</feature>
<gene>
    <name evidence="8" type="ORF">B5808_16945</name>
</gene>
<dbReference type="STRING" id="1619308.B5808_16945"/>
<dbReference type="PANTHER" id="PTHR32196">
    <property type="entry name" value="ABC TRANSPORTER PERMEASE PROTEIN YPHD-RELATED-RELATED"/>
    <property type="match status" value="1"/>
</dbReference>